<name>A0A8J7CEH9_9BACT</name>
<feature type="domain" description="PTS EIIA type-2" evidence="1">
    <location>
        <begin position="5"/>
        <end position="149"/>
    </location>
</feature>
<dbReference type="Gene3D" id="3.40.930.10">
    <property type="entry name" value="Mannitol-specific EII, Chain A"/>
    <property type="match status" value="1"/>
</dbReference>
<dbReference type="Pfam" id="PF00359">
    <property type="entry name" value="PTS_EIIA_2"/>
    <property type="match status" value="1"/>
</dbReference>
<gene>
    <name evidence="2" type="ORF">IFJ97_03250</name>
</gene>
<sequence length="152" mass="16377">MRLSQQLDPSMVLISPNVGERAELFRRFGGLFEKARLVESSEQVVTRLLEREAILSTGIGGGVAVPHAQIPGLGRLVMAASTHPDGLQYPALDDQPVRLVFCLLGDTNTAADHLAGLARLARLARRSSALEPLVEAANGDAFLVALRQLERD</sequence>
<comment type="caution">
    <text evidence="2">The sequence shown here is derived from an EMBL/GenBank/DDBJ whole genome shotgun (WGS) entry which is preliminary data.</text>
</comment>
<evidence type="ECO:0000313" key="2">
    <source>
        <dbReference type="EMBL" id="MBD3870362.1"/>
    </source>
</evidence>
<dbReference type="InterPro" id="IPR016152">
    <property type="entry name" value="PTrfase/Anion_transptr"/>
</dbReference>
<dbReference type="InterPro" id="IPR051541">
    <property type="entry name" value="PTS_SugarTrans_NitroReg"/>
</dbReference>
<keyword evidence="2" id="KW-0813">Transport</keyword>
<evidence type="ECO:0000259" key="1">
    <source>
        <dbReference type="PROSITE" id="PS51094"/>
    </source>
</evidence>
<dbReference type="EMBL" id="JACXWA010000055">
    <property type="protein sequence ID" value="MBD3870362.1"/>
    <property type="molecule type" value="Genomic_DNA"/>
</dbReference>
<dbReference type="PROSITE" id="PS51094">
    <property type="entry name" value="PTS_EIIA_TYPE_2"/>
    <property type="match status" value="1"/>
</dbReference>
<dbReference type="PANTHER" id="PTHR47738">
    <property type="entry name" value="PTS SYSTEM FRUCTOSE-LIKE EIIA COMPONENT-RELATED"/>
    <property type="match status" value="1"/>
</dbReference>
<proteinExistence type="predicted"/>
<protein>
    <submittedName>
        <fullName evidence="2">PTS sugar transporter subunit IIA</fullName>
    </submittedName>
</protein>
<dbReference type="InterPro" id="IPR002178">
    <property type="entry name" value="PTS_EIIA_type-2_dom"/>
</dbReference>
<keyword evidence="2" id="KW-0762">Sugar transport</keyword>
<dbReference type="SUPFAM" id="SSF55804">
    <property type="entry name" value="Phoshotransferase/anion transport protein"/>
    <property type="match status" value="1"/>
</dbReference>
<dbReference type="Proteomes" id="UP000598633">
    <property type="component" value="Unassembled WGS sequence"/>
</dbReference>
<dbReference type="PROSITE" id="PS00372">
    <property type="entry name" value="PTS_EIIA_TYPE_2_HIS"/>
    <property type="match status" value="1"/>
</dbReference>
<accession>A0A8J7CEH9</accession>
<evidence type="ECO:0000313" key="3">
    <source>
        <dbReference type="Proteomes" id="UP000598633"/>
    </source>
</evidence>
<organism evidence="2 3">
    <name type="scientific">Candidatus Sulfomarinibacter kjeldsenii</name>
    <dbReference type="NCBI Taxonomy" id="2885994"/>
    <lineage>
        <taxon>Bacteria</taxon>
        <taxon>Pseudomonadati</taxon>
        <taxon>Acidobacteriota</taxon>
        <taxon>Thermoanaerobaculia</taxon>
        <taxon>Thermoanaerobaculales</taxon>
        <taxon>Candidatus Sulfomarinibacteraceae</taxon>
        <taxon>Candidatus Sulfomarinibacter</taxon>
    </lineage>
</organism>
<dbReference type="AlphaFoldDB" id="A0A8J7CEH9"/>
<reference evidence="2 3" key="1">
    <citation type="submission" date="2020-08" db="EMBL/GenBank/DDBJ databases">
        <title>Acidobacteriota in marine sediments use diverse sulfur dissimilation pathways.</title>
        <authorList>
            <person name="Wasmund K."/>
        </authorList>
    </citation>
    <scope>NUCLEOTIDE SEQUENCE [LARGE SCALE GENOMIC DNA]</scope>
    <source>
        <strain evidence="2">MAG AM3-A</strain>
    </source>
</reference>